<comment type="catalytic activity">
    <reaction evidence="5">
        <text>a 2-demethylmenaquinol + S-adenosyl-L-methionine = a menaquinol + S-adenosyl-L-homocysteine + H(+)</text>
        <dbReference type="Rhea" id="RHEA:42640"/>
        <dbReference type="Rhea" id="RHEA-COMP:9539"/>
        <dbReference type="Rhea" id="RHEA-COMP:9563"/>
        <dbReference type="ChEBI" id="CHEBI:15378"/>
        <dbReference type="ChEBI" id="CHEBI:18151"/>
        <dbReference type="ChEBI" id="CHEBI:55437"/>
        <dbReference type="ChEBI" id="CHEBI:57856"/>
        <dbReference type="ChEBI" id="CHEBI:59789"/>
        <dbReference type="EC" id="2.1.1.163"/>
    </reaction>
</comment>
<accession>A0A0G3EJQ6</accession>
<comment type="pathway">
    <text evidence="5">Quinol/quinone metabolism; menaquinone biosynthesis; menaquinol from 1,4-dihydroxy-2-naphthoate: step 2/2.</text>
</comment>
<dbReference type="PATRIC" id="fig|1609981.3.peg.1854"/>
<gene>
    <name evidence="6" type="primary">ubiE</name>
    <name evidence="5" type="synonym">menG</name>
    <name evidence="6" type="ORF">L21SP4_01788</name>
</gene>
<protein>
    <recommendedName>
        <fullName evidence="5">Demethylmenaquinone methyltransferase</fullName>
        <ecNumber evidence="5">2.1.1.163</ecNumber>
    </recommendedName>
</protein>
<keyword evidence="4 5" id="KW-0949">S-adenosyl-L-methionine</keyword>
<dbReference type="AlphaFoldDB" id="A0A0G3EJQ6"/>
<evidence type="ECO:0000256" key="2">
    <source>
        <dbReference type="ARBA" id="ARBA00022603"/>
    </source>
</evidence>
<sequence>MPSAPHPPRPGGAAMFSRIAPRYDLLNGLLSLGLDRVWRRRAAAALPERCPRVLDLAAGTGDQAIADLRARPGGRVDAVDPSPEMLDRARRKAADAGLSSISFQVAAAEGLPFDDAVFDAATCAFGVRNFEDRPRALRELRRVLRPQARLVVLELTRPRAPVFRGLHALYCHSAVPLAGRILAGDARAYRYLDRSVAAFDAHRFRGTMEAAGFGNVRVNPLTFGAVTVFTGERVTP</sequence>
<dbReference type="GO" id="GO:0043770">
    <property type="term" value="F:demethylmenaquinone methyltransferase activity"/>
    <property type="evidence" value="ECO:0007669"/>
    <property type="project" value="UniProtKB-UniRule"/>
</dbReference>
<dbReference type="GO" id="GO:0009234">
    <property type="term" value="P:menaquinone biosynthetic process"/>
    <property type="evidence" value="ECO:0007669"/>
    <property type="project" value="UniProtKB-UniRule"/>
</dbReference>
<dbReference type="PANTHER" id="PTHR43591">
    <property type="entry name" value="METHYLTRANSFERASE"/>
    <property type="match status" value="1"/>
</dbReference>
<evidence type="ECO:0000256" key="4">
    <source>
        <dbReference type="ARBA" id="ARBA00022691"/>
    </source>
</evidence>
<dbReference type="UniPathway" id="UPA00079">
    <property type="reaction ID" value="UER00169"/>
</dbReference>
<comment type="similarity">
    <text evidence="5">Belongs to the class I-like SAM-binding methyltransferase superfamily. MenG/UbiE family.</text>
</comment>
<dbReference type="InterPro" id="IPR029063">
    <property type="entry name" value="SAM-dependent_MTases_sf"/>
</dbReference>
<reference evidence="6 7" key="2">
    <citation type="journal article" date="2016" name="ISME J.">
        <title>Characterization of the first cultured representative of Verrucomicrobia subdivision 5 indicates the proposal of a novel phylum.</title>
        <authorList>
            <person name="Spring S."/>
            <person name="Bunk B."/>
            <person name="Sproer C."/>
            <person name="Schumann P."/>
            <person name="Rohde M."/>
            <person name="Tindall B.J."/>
            <person name="Klenk H.P."/>
        </authorList>
    </citation>
    <scope>NUCLEOTIDE SEQUENCE [LARGE SCALE GENOMIC DNA]</scope>
    <source>
        <strain evidence="6 7">L21-Fru-AB</strain>
    </source>
</reference>
<feature type="binding site" evidence="5">
    <location>
        <position position="80"/>
    </location>
    <ligand>
        <name>S-adenosyl-L-methionine</name>
        <dbReference type="ChEBI" id="CHEBI:59789"/>
    </ligand>
</feature>
<dbReference type="PROSITE" id="PS51608">
    <property type="entry name" value="SAM_MT_UBIE"/>
    <property type="match status" value="1"/>
</dbReference>
<evidence type="ECO:0000256" key="3">
    <source>
        <dbReference type="ARBA" id="ARBA00022679"/>
    </source>
</evidence>
<reference evidence="7" key="1">
    <citation type="submission" date="2015-02" db="EMBL/GenBank/DDBJ databases">
        <title>Description and complete genome sequence of the first cultured representative of the subdivision 5 of the Verrucomicrobia phylum.</title>
        <authorList>
            <person name="Spring S."/>
            <person name="Bunk B."/>
            <person name="Sproer C."/>
            <person name="Klenk H.-P."/>
        </authorList>
    </citation>
    <scope>NUCLEOTIDE SEQUENCE [LARGE SCALE GENOMIC DNA]</scope>
    <source>
        <strain evidence="7">L21-Fru-AB</strain>
    </source>
</reference>
<keyword evidence="1 5" id="KW-0474">Menaquinone biosynthesis</keyword>
<evidence type="ECO:0000313" key="6">
    <source>
        <dbReference type="EMBL" id="AKJ65025.1"/>
    </source>
</evidence>
<dbReference type="Gene3D" id="3.40.50.150">
    <property type="entry name" value="Vaccinia Virus protein VP39"/>
    <property type="match status" value="1"/>
</dbReference>
<keyword evidence="2 5" id="KW-0489">Methyltransferase</keyword>
<dbReference type="Pfam" id="PF01209">
    <property type="entry name" value="Ubie_methyltran"/>
    <property type="match status" value="1"/>
</dbReference>
<evidence type="ECO:0000256" key="1">
    <source>
        <dbReference type="ARBA" id="ARBA00022428"/>
    </source>
</evidence>
<name>A0A0G3EJQ6_9BACT</name>
<organism evidence="6 7">
    <name type="scientific">Kiritimatiella glycovorans</name>
    <dbReference type="NCBI Taxonomy" id="1307763"/>
    <lineage>
        <taxon>Bacteria</taxon>
        <taxon>Pseudomonadati</taxon>
        <taxon>Kiritimatiellota</taxon>
        <taxon>Kiritimatiellia</taxon>
        <taxon>Kiritimatiellales</taxon>
        <taxon>Kiritimatiellaceae</taxon>
        <taxon>Kiritimatiella</taxon>
    </lineage>
</organism>
<evidence type="ECO:0000313" key="7">
    <source>
        <dbReference type="Proteomes" id="UP000035268"/>
    </source>
</evidence>
<dbReference type="PROSITE" id="PS01183">
    <property type="entry name" value="UBIE_1"/>
    <property type="match status" value="1"/>
</dbReference>
<dbReference type="EMBL" id="CP010904">
    <property type="protein sequence ID" value="AKJ65025.1"/>
    <property type="molecule type" value="Genomic_DNA"/>
</dbReference>
<comment type="function">
    <text evidence="5">Methyltransferase required for the conversion of demethylmenaquinol (DMKH2) to menaquinol (MKH2).</text>
</comment>
<keyword evidence="3 5" id="KW-0808">Transferase</keyword>
<keyword evidence="7" id="KW-1185">Reference proteome</keyword>
<dbReference type="RefSeq" id="WP_201774615.1">
    <property type="nucleotide sequence ID" value="NZ_CP010904.1"/>
</dbReference>
<feature type="binding site" evidence="5">
    <location>
        <position position="60"/>
    </location>
    <ligand>
        <name>S-adenosyl-L-methionine</name>
        <dbReference type="ChEBI" id="CHEBI:59789"/>
    </ligand>
</feature>
<comment type="caution">
    <text evidence="5">Lacks conserved residue(s) required for the propagation of feature annotation.</text>
</comment>
<proteinExistence type="inferred from homology"/>
<dbReference type="NCBIfam" id="TIGR01934">
    <property type="entry name" value="MenG_MenH_UbiE"/>
    <property type="match status" value="1"/>
</dbReference>
<dbReference type="KEGG" id="vbl:L21SP4_01788"/>
<dbReference type="HAMAP" id="MF_01813">
    <property type="entry name" value="MenG_UbiE_methyltr"/>
    <property type="match status" value="1"/>
</dbReference>
<dbReference type="SUPFAM" id="SSF53335">
    <property type="entry name" value="S-adenosyl-L-methionine-dependent methyltransferases"/>
    <property type="match status" value="1"/>
</dbReference>
<evidence type="ECO:0000256" key="5">
    <source>
        <dbReference type="HAMAP-Rule" id="MF_01813"/>
    </source>
</evidence>
<dbReference type="InterPro" id="IPR023576">
    <property type="entry name" value="UbiE/COQ5_MeTrFase_CS"/>
</dbReference>
<dbReference type="GO" id="GO:0032259">
    <property type="term" value="P:methylation"/>
    <property type="evidence" value="ECO:0007669"/>
    <property type="project" value="UniProtKB-KW"/>
</dbReference>
<dbReference type="Proteomes" id="UP000035268">
    <property type="component" value="Chromosome"/>
</dbReference>
<dbReference type="EC" id="2.1.1.163" evidence="5"/>
<dbReference type="CDD" id="cd02440">
    <property type="entry name" value="AdoMet_MTases"/>
    <property type="match status" value="1"/>
</dbReference>
<dbReference type="STRING" id="1307763.L21SP4_01788"/>
<dbReference type="InterPro" id="IPR004033">
    <property type="entry name" value="UbiE/COQ5_MeTrFase"/>
</dbReference>
<dbReference type="PANTHER" id="PTHR43591:SF24">
    <property type="entry name" value="2-METHOXY-6-POLYPRENYL-1,4-BENZOQUINOL METHYLASE, MITOCHONDRIAL"/>
    <property type="match status" value="1"/>
</dbReference>